<accession>A0A6M1L9C9</accession>
<gene>
    <name evidence="1" type="ORF">ENC19_20310</name>
</gene>
<sequence>MLALRRQAARTGAWRLRCRRCGAGLAGTGTRRVLTVGCAELRVRRGWRRLW</sequence>
<dbReference type="EMBL" id="SAIY01000007">
    <property type="protein sequence ID" value="NGM14822.1"/>
    <property type="molecule type" value="Genomic_DNA"/>
</dbReference>
<comment type="caution">
    <text evidence="1">The sequence shown here is derived from an EMBL/GenBank/DDBJ whole genome shotgun (WGS) entry which is preliminary data.</text>
</comment>
<organism evidence="1 2">
    <name type="scientific">Verrucosispora sioxanthis</name>
    <dbReference type="NCBI Taxonomy" id="2499994"/>
    <lineage>
        <taxon>Bacteria</taxon>
        <taxon>Bacillati</taxon>
        <taxon>Actinomycetota</taxon>
        <taxon>Actinomycetes</taxon>
        <taxon>Micromonosporales</taxon>
        <taxon>Micromonosporaceae</taxon>
        <taxon>Micromonospora</taxon>
    </lineage>
</organism>
<reference evidence="1 2" key="1">
    <citation type="submission" date="2020-02" db="EMBL/GenBank/DDBJ databases">
        <title>Draft Genome Sequence of Verrucosispora sp. Strain CWR15, Isolated from Gulf of Mexico Sponge.</title>
        <authorList>
            <person name="Kennedy S.J."/>
            <person name="Cella E."/>
            <person name="Azarian T."/>
            <person name="Baker B.J."/>
            <person name="Shaw L.N."/>
        </authorList>
    </citation>
    <scope>NUCLEOTIDE SEQUENCE [LARGE SCALE GENOMIC DNA]</scope>
    <source>
        <strain evidence="1 2">CWR15</strain>
    </source>
</reference>
<keyword evidence="2" id="KW-1185">Reference proteome</keyword>
<name>A0A6M1L9C9_9ACTN</name>
<evidence type="ECO:0000313" key="2">
    <source>
        <dbReference type="Proteomes" id="UP000478148"/>
    </source>
</evidence>
<dbReference type="AlphaFoldDB" id="A0A6M1L9C9"/>
<proteinExistence type="predicted"/>
<evidence type="ECO:0000313" key="1">
    <source>
        <dbReference type="EMBL" id="NGM14822.1"/>
    </source>
</evidence>
<protein>
    <submittedName>
        <fullName evidence="1">Uncharacterized protein</fullName>
    </submittedName>
</protein>
<dbReference type="Proteomes" id="UP000478148">
    <property type="component" value="Unassembled WGS sequence"/>
</dbReference>
<dbReference type="RefSeq" id="WP_164448712.1">
    <property type="nucleotide sequence ID" value="NZ_SAIY01000007.1"/>
</dbReference>